<sequence length="502" mass="52836">MTTTPNQLGVANLLSGLSTQQLAALTGVFGGQDGFNQAQLAALTVLGSVGLANTLNSGIATVSQQQETTSVHPDITVENKSTVSATPQSSSGSTSEMSFSSLPWPIVSPMMSIPYFDLPSYQMVNIDVDPSRDVNGFDLPLAATQLYQERLAHGGVAPTLSTTVSQTPHANLSAVQQLGGLNILPSVVSHGNSRTMEHYLGQLSIMSPPALFRQTPSHHMNQQAQALAAISARLPDRHIPSFTGSAVPLHADVFAMAAQLPISVSVSVPTSQLLRQPILSNGTASISSSSAASPLSSKQMLPNSTAAEQQSYYLQQALSVVANVQTDKTEMRMHMLQQQAGGLGLHAFVRLLPEEISRPVALGGGSNDTAGSPRPPPVDPSPPRIITDPAANISDGTPSTVLHHQVQDEPLVLSVQTSPCGSHKQFAQRTEKSDISESITSPQNSCGLAPTSQMVSRVTPQNSAPPTPVLTADDVVPVSQTLFQVSEQHFTEAFNASRKKSS</sequence>
<dbReference type="Proteomes" id="UP001196413">
    <property type="component" value="Unassembled WGS sequence"/>
</dbReference>
<keyword evidence="3" id="KW-1185">Reference proteome</keyword>
<proteinExistence type="predicted"/>
<feature type="compositionally biased region" description="Low complexity" evidence="1">
    <location>
        <begin position="81"/>
        <end position="98"/>
    </location>
</feature>
<organism evidence="2 3">
    <name type="scientific">Parelaphostrongylus tenuis</name>
    <name type="common">Meningeal worm</name>
    <dbReference type="NCBI Taxonomy" id="148309"/>
    <lineage>
        <taxon>Eukaryota</taxon>
        <taxon>Metazoa</taxon>
        <taxon>Ecdysozoa</taxon>
        <taxon>Nematoda</taxon>
        <taxon>Chromadorea</taxon>
        <taxon>Rhabditida</taxon>
        <taxon>Rhabditina</taxon>
        <taxon>Rhabditomorpha</taxon>
        <taxon>Strongyloidea</taxon>
        <taxon>Metastrongylidae</taxon>
        <taxon>Parelaphostrongylus</taxon>
    </lineage>
</organism>
<evidence type="ECO:0000313" key="2">
    <source>
        <dbReference type="EMBL" id="KAJ1370568.1"/>
    </source>
</evidence>
<feature type="region of interest" description="Disordered" evidence="1">
    <location>
        <begin position="283"/>
        <end position="302"/>
    </location>
</feature>
<gene>
    <name evidence="2" type="ORF">KIN20_032315</name>
</gene>
<protein>
    <submittedName>
        <fullName evidence="2">Uncharacterized protein</fullName>
    </submittedName>
</protein>
<accession>A0AAD5WIE8</accession>
<feature type="compositionally biased region" description="Polar residues" evidence="1">
    <location>
        <begin position="436"/>
        <end position="462"/>
    </location>
</feature>
<reference evidence="2" key="1">
    <citation type="submission" date="2021-06" db="EMBL/GenBank/DDBJ databases">
        <title>Parelaphostrongylus tenuis whole genome reference sequence.</title>
        <authorList>
            <person name="Garwood T.J."/>
            <person name="Larsen P.A."/>
            <person name="Fountain-Jones N.M."/>
            <person name="Garbe J.R."/>
            <person name="Macchietto M.G."/>
            <person name="Kania S.A."/>
            <person name="Gerhold R.W."/>
            <person name="Richards J.E."/>
            <person name="Wolf T.M."/>
        </authorList>
    </citation>
    <scope>NUCLEOTIDE SEQUENCE</scope>
    <source>
        <strain evidence="2">MNPRO001-30</strain>
        <tissue evidence="2">Meninges</tissue>
    </source>
</reference>
<feature type="region of interest" description="Disordered" evidence="1">
    <location>
        <begin position="78"/>
        <end position="98"/>
    </location>
</feature>
<evidence type="ECO:0000256" key="1">
    <source>
        <dbReference type="SAM" id="MobiDB-lite"/>
    </source>
</evidence>
<feature type="region of interest" description="Disordered" evidence="1">
    <location>
        <begin position="359"/>
        <end position="380"/>
    </location>
</feature>
<comment type="caution">
    <text evidence="2">The sequence shown here is derived from an EMBL/GenBank/DDBJ whole genome shotgun (WGS) entry which is preliminary data.</text>
</comment>
<feature type="region of interest" description="Disordered" evidence="1">
    <location>
        <begin position="430"/>
        <end position="471"/>
    </location>
</feature>
<name>A0AAD5WIE8_PARTN</name>
<feature type="compositionally biased region" description="Low complexity" evidence="1">
    <location>
        <begin position="284"/>
        <end position="297"/>
    </location>
</feature>
<dbReference type="AlphaFoldDB" id="A0AAD5WIE8"/>
<dbReference type="EMBL" id="JAHQIW010006800">
    <property type="protein sequence ID" value="KAJ1370568.1"/>
    <property type="molecule type" value="Genomic_DNA"/>
</dbReference>
<evidence type="ECO:0000313" key="3">
    <source>
        <dbReference type="Proteomes" id="UP001196413"/>
    </source>
</evidence>